<evidence type="ECO:0000256" key="7">
    <source>
        <dbReference type="ARBA" id="ARBA00023172"/>
    </source>
</evidence>
<comment type="caution">
    <text evidence="12">The sequence shown here is derived from an EMBL/GenBank/DDBJ whole genome shotgun (WGS) entry which is preliminary data.</text>
</comment>
<evidence type="ECO:0000256" key="3">
    <source>
        <dbReference type="ARBA" id="ARBA00022618"/>
    </source>
</evidence>
<dbReference type="InterPro" id="IPR011010">
    <property type="entry name" value="DNA_brk_join_enz"/>
</dbReference>
<name>A0A1V2A5X2_9BACI</name>
<dbReference type="GO" id="GO:0005737">
    <property type="term" value="C:cytoplasm"/>
    <property type="evidence" value="ECO:0007669"/>
    <property type="project" value="UniProtKB-SubCell"/>
</dbReference>
<dbReference type="InterPro" id="IPR010998">
    <property type="entry name" value="Integrase_recombinase_N"/>
</dbReference>
<dbReference type="RefSeq" id="WP_076767042.1">
    <property type="nucleotide sequence ID" value="NZ_MSFI01000022.1"/>
</dbReference>
<dbReference type="PROSITE" id="PS51898">
    <property type="entry name" value="TYR_RECOMBINASE"/>
    <property type="match status" value="1"/>
</dbReference>
<dbReference type="InterPro" id="IPR050090">
    <property type="entry name" value="Tyrosine_recombinase_XerCD"/>
</dbReference>
<dbReference type="Proteomes" id="UP000188613">
    <property type="component" value="Unassembled WGS sequence"/>
</dbReference>
<evidence type="ECO:0000313" key="12">
    <source>
        <dbReference type="EMBL" id="OMP66262.1"/>
    </source>
</evidence>
<keyword evidence="4" id="KW-0159">Chromosome partition</keyword>
<evidence type="ECO:0000256" key="9">
    <source>
        <dbReference type="PROSITE-ProRule" id="PRU01248"/>
    </source>
</evidence>
<dbReference type="Gene3D" id="1.10.150.130">
    <property type="match status" value="1"/>
</dbReference>
<dbReference type="EMBL" id="MSFI01000022">
    <property type="protein sequence ID" value="OMP66262.1"/>
    <property type="molecule type" value="Genomic_DNA"/>
</dbReference>
<dbReference type="STRING" id="1714355.BTO28_13275"/>
<dbReference type="GO" id="GO:0003677">
    <property type="term" value="F:DNA binding"/>
    <property type="evidence" value="ECO:0007669"/>
    <property type="project" value="UniProtKB-UniRule"/>
</dbReference>
<dbReference type="NCBIfam" id="NF003462">
    <property type="entry name" value="PRK05084.1"/>
    <property type="match status" value="1"/>
</dbReference>
<dbReference type="GO" id="GO:0006310">
    <property type="term" value="P:DNA recombination"/>
    <property type="evidence" value="ECO:0007669"/>
    <property type="project" value="UniProtKB-KW"/>
</dbReference>
<evidence type="ECO:0000313" key="13">
    <source>
        <dbReference type="Proteomes" id="UP000188613"/>
    </source>
</evidence>
<dbReference type="Gene3D" id="1.10.443.10">
    <property type="entry name" value="Intergrase catalytic core"/>
    <property type="match status" value="1"/>
</dbReference>
<proteinExistence type="predicted"/>
<dbReference type="PROSITE" id="PS51900">
    <property type="entry name" value="CB"/>
    <property type="match status" value="1"/>
</dbReference>
<evidence type="ECO:0000256" key="2">
    <source>
        <dbReference type="ARBA" id="ARBA00022490"/>
    </source>
</evidence>
<feature type="domain" description="Core-binding (CB)" evidence="11">
    <location>
        <begin position="19"/>
        <end position="125"/>
    </location>
</feature>
<dbReference type="InterPro" id="IPR044068">
    <property type="entry name" value="CB"/>
</dbReference>
<gene>
    <name evidence="12" type="ORF">BTO28_13275</name>
</gene>
<dbReference type="AlphaFoldDB" id="A0A1V2A5X2"/>
<keyword evidence="3" id="KW-0132">Cell division</keyword>
<evidence type="ECO:0000256" key="8">
    <source>
        <dbReference type="ARBA" id="ARBA00023306"/>
    </source>
</evidence>
<dbReference type="GO" id="GO:0015074">
    <property type="term" value="P:DNA integration"/>
    <property type="evidence" value="ECO:0007669"/>
    <property type="project" value="UniProtKB-KW"/>
</dbReference>
<evidence type="ECO:0000256" key="6">
    <source>
        <dbReference type="ARBA" id="ARBA00023125"/>
    </source>
</evidence>
<sequence>MASPREEQLMNVRIEGLLKEMPFYVVEFVRAKLRAGLSPATLLDYLYDYLNFFHWLRKEGIVHMDDNVSIPFTILAELRKKDIEYYIDHLQGESIEVRAGVWKKRSDARVTRVIQSLKSLFRYLTEETEDETGECYFDRNVMAKIKTIKSKETKRHRARRISSAILNESEISEFINFMKWEYEHTLTPRRKAMYLRNKERDIAIISLMLGSGTRVGEIAGITLMDIDVKKNQIDVNRKGGKTDSIHVLPSSMQDLEVYLAIRKQRYGATDKDVYVFLSKYKGQAQPLSIRAIQNNINEYTSAFTSGKSLSPHKMRHSFATDWLRNGGSLVLLREQLGHSSIETTSLYTNLSDTDSQRIMESIDINRTGSDIEE</sequence>
<reference evidence="12 13" key="1">
    <citation type="submission" date="2016-12" db="EMBL/GenBank/DDBJ databases">
        <title>Domibacillus sp. SAB 38T whole genome sequencing.</title>
        <authorList>
            <person name="Verma A."/>
            <person name="Ojha A.K."/>
            <person name="Krishnamurthi S."/>
        </authorList>
    </citation>
    <scope>NUCLEOTIDE SEQUENCE [LARGE SCALE GENOMIC DNA]</scope>
    <source>
        <strain evidence="12 13">SAB 38</strain>
    </source>
</reference>
<dbReference type="GO" id="GO:0007059">
    <property type="term" value="P:chromosome segregation"/>
    <property type="evidence" value="ECO:0007669"/>
    <property type="project" value="UniProtKB-KW"/>
</dbReference>
<evidence type="ECO:0000256" key="1">
    <source>
        <dbReference type="ARBA" id="ARBA00004496"/>
    </source>
</evidence>
<evidence type="ECO:0000256" key="4">
    <source>
        <dbReference type="ARBA" id="ARBA00022829"/>
    </source>
</evidence>
<organism evidence="12 13">
    <name type="scientific">Domibacillus epiphyticus</name>
    <dbReference type="NCBI Taxonomy" id="1714355"/>
    <lineage>
        <taxon>Bacteria</taxon>
        <taxon>Bacillati</taxon>
        <taxon>Bacillota</taxon>
        <taxon>Bacilli</taxon>
        <taxon>Bacillales</taxon>
        <taxon>Bacillaceae</taxon>
        <taxon>Domibacillus</taxon>
    </lineage>
</organism>
<evidence type="ECO:0000259" key="11">
    <source>
        <dbReference type="PROSITE" id="PS51900"/>
    </source>
</evidence>
<keyword evidence="6 9" id="KW-0238">DNA-binding</keyword>
<feature type="domain" description="Tyr recombinase" evidence="10">
    <location>
        <begin position="160"/>
        <end position="363"/>
    </location>
</feature>
<evidence type="ECO:0000259" key="10">
    <source>
        <dbReference type="PROSITE" id="PS51898"/>
    </source>
</evidence>
<dbReference type="Pfam" id="PF00589">
    <property type="entry name" value="Phage_integrase"/>
    <property type="match status" value="1"/>
</dbReference>
<dbReference type="SUPFAM" id="SSF56349">
    <property type="entry name" value="DNA breaking-rejoining enzymes"/>
    <property type="match status" value="1"/>
</dbReference>
<dbReference type="OrthoDB" id="283809at2"/>
<protein>
    <submittedName>
        <fullName evidence="12">Tyrosine recombinase XerS</fullName>
    </submittedName>
</protein>
<keyword evidence="7" id="KW-0233">DNA recombination</keyword>
<evidence type="ECO:0000256" key="5">
    <source>
        <dbReference type="ARBA" id="ARBA00022908"/>
    </source>
</evidence>
<dbReference type="PANTHER" id="PTHR30349:SF77">
    <property type="entry name" value="TYROSINE RECOMBINASE XERC"/>
    <property type="match status" value="1"/>
</dbReference>
<dbReference type="InterPro" id="IPR013762">
    <property type="entry name" value="Integrase-like_cat_sf"/>
</dbReference>
<comment type="subcellular location">
    <subcellularLocation>
        <location evidence="1">Cytoplasm</location>
    </subcellularLocation>
</comment>
<dbReference type="InterPro" id="IPR002104">
    <property type="entry name" value="Integrase_catalytic"/>
</dbReference>
<keyword evidence="5" id="KW-0229">DNA integration</keyword>
<keyword evidence="13" id="KW-1185">Reference proteome</keyword>
<dbReference type="GO" id="GO:0051301">
    <property type="term" value="P:cell division"/>
    <property type="evidence" value="ECO:0007669"/>
    <property type="project" value="UniProtKB-KW"/>
</dbReference>
<keyword evidence="8" id="KW-0131">Cell cycle</keyword>
<dbReference type="PANTHER" id="PTHR30349">
    <property type="entry name" value="PHAGE INTEGRASE-RELATED"/>
    <property type="match status" value="1"/>
</dbReference>
<keyword evidence="2" id="KW-0963">Cytoplasm</keyword>
<accession>A0A1V2A5X2</accession>